<dbReference type="RefSeq" id="WP_176947069.1">
    <property type="nucleotide sequence ID" value="NZ_FNCC01000019.1"/>
</dbReference>
<evidence type="ECO:0000256" key="1">
    <source>
        <dbReference type="SAM" id="Phobius"/>
    </source>
</evidence>
<protein>
    <submittedName>
        <fullName evidence="3">Glycosyl transferase family 2</fullName>
    </submittedName>
</protein>
<dbReference type="SUPFAM" id="SSF53448">
    <property type="entry name" value="Nucleotide-diphospho-sugar transferases"/>
    <property type="match status" value="1"/>
</dbReference>
<keyword evidence="3" id="KW-0808">Transferase</keyword>
<dbReference type="InterPro" id="IPR001173">
    <property type="entry name" value="Glyco_trans_2-like"/>
</dbReference>
<dbReference type="GO" id="GO:0016740">
    <property type="term" value="F:transferase activity"/>
    <property type="evidence" value="ECO:0007669"/>
    <property type="project" value="UniProtKB-KW"/>
</dbReference>
<reference evidence="4" key="1">
    <citation type="submission" date="2016-10" db="EMBL/GenBank/DDBJ databases">
        <authorList>
            <person name="Varghese N."/>
            <person name="Submissions S."/>
        </authorList>
    </citation>
    <scope>NUCLEOTIDE SEQUENCE [LARGE SCALE GENOMIC DNA]</scope>
    <source>
        <strain evidence="4">CGMCC 4.3506</strain>
    </source>
</reference>
<keyword evidence="4" id="KW-1185">Reference proteome</keyword>
<feature type="domain" description="Glycosyltransferase 2-like" evidence="2">
    <location>
        <begin position="15"/>
        <end position="174"/>
    </location>
</feature>
<keyword evidence="1" id="KW-1133">Transmembrane helix</keyword>
<evidence type="ECO:0000313" key="3">
    <source>
        <dbReference type="EMBL" id="SDH31695.1"/>
    </source>
</evidence>
<dbReference type="PANTHER" id="PTHR43685">
    <property type="entry name" value="GLYCOSYLTRANSFERASE"/>
    <property type="match status" value="1"/>
</dbReference>
<dbReference type="Pfam" id="PF00535">
    <property type="entry name" value="Glycos_transf_2"/>
    <property type="match status" value="1"/>
</dbReference>
<dbReference type="EMBL" id="FNCC01000019">
    <property type="protein sequence ID" value="SDH31695.1"/>
    <property type="molecule type" value="Genomic_DNA"/>
</dbReference>
<feature type="transmembrane region" description="Helical" evidence="1">
    <location>
        <begin position="308"/>
        <end position="330"/>
    </location>
</feature>
<dbReference type="Proteomes" id="UP000199623">
    <property type="component" value="Unassembled WGS sequence"/>
</dbReference>
<evidence type="ECO:0000313" key="4">
    <source>
        <dbReference type="Proteomes" id="UP000199623"/>
    </source>
</evidence>
<proteinExistence type="predicted"/>
<keyword evidence="1" id="KW-0472">Membrane</keyword>
<dbReference type="InterPro" id="IPR029044">
    <property type="entry name" value="Nucleotide-diphossugar_trans"/>
</dbReference>
<dbReference type="Gene3D" id="3.90.550.10">
    <property type="entry name" value="Spore Coat Polysaccharide Biosynthesis Protein SpsA, Chain A"/>
    <property type="match status" value="1"/>
</dbReference>
<dbReference type="PANTHER" id="PTHR43685:SF2">
    <property type="entry name" value="GLYCOSYLTRANSFERASE 2-LIKE DOMAIN-CONTAINING PROTEIN"/>
    <property type="match status" value="1"/>
</dbReference>
<dbReference type="STRING" id="200378.SAMN05216553_11935"/>
<keyword evidence="1" id="KW-0812">Transmembrane</keyword>
<evidence type="ECO:0000259" key="2">
    <source>
        <dbReference type="Pfam" id="PF00535"/>
    </source>
</evidence>
<name>A0A1G8BEN7_9PSEU</name>
<gene>
    <name evidence="3" type="ORF">SAMN05216553_11935</name>
</gene>
<dbReference type="InterPro" id="IPR050834">
    <property type="entry name" value="Glycosyltransf_2"/>
</dbReference>
<accession>A0A1G8BEN7</accession>
<sequence length="347" mass="38307">MSDIESEADCKPLVSVIVPCYNGADYVCHAVRSALEQTYPHIEVAVVDDGSTDGSADLLRSEFGDRIDVIVTENAGASAARNTGLSATKGEFVQFLDADNVLTRHKIAVSVELMLREPETDLVFTALHEPKNHEFADESAFTEEELAATTARMMWRAYDLVLPGTGIPALETGQPLYRRGALVDRGGWDEELTMLEDTELACRMALTGAVFRHVETVGVIYRDHPGERVTAGYGFDKEAYFRTVLKMIELARRHGRMSGEVERFSLRFLVWIAALECARHGRREHAARYLRVAREISPRLPGPAPFRAAAAVFGPLRVLGAVGALVNLSLRIAPRRTRALFGIPEPD</sequence>
<organism evidence="3 4">
    <name type="scientific">Lentzea fradiae</name>
    <dbReference type="NCBI Taxonomy" id="200378"/>
    <lineage>
        <taxon>Bacteria</taxon>
        <taxon>Bacillati</taxon>
        <taxon>Actinomycetota</taxon>
        <taxon>Actinomycetes</taxon>
        <taxon>Pseudonocardiales</taxon>
        <taxon>Pseudonocardiaceae</taxon>
        <taxon>Lentzea</taxon>
    </lineage>
</organism>
<dbReference type="AlphaFoldDB" id="A0A1G8BEN7"/>
<dbReference type="CDD" id="cd00761">
    <property type="entry name" value="Glyco_tranf_GTA_type"/>
    <property type="match status" value="1"/>
</dbReference>